<dbReference type="EMBL" id="JBHRYF010000015">
    <property type="protein sequence ID" value="MFC3661377.1"/>
    <property type="molecule type" value="Genomic_DNA"/>
</dbReference>
<evidence type="ECO:0000313" key="2">
    <source>
        <dbReference type="EMBL" id="MFC3661377.1"/>
    </source>
</evidence>
<evidence type="ECO:0000313" key="3">
    <source>
        <dbReference type="Proteomes" id="UP001595724"/>
    </source>
</evidence>
<protein>
    <recommendedName>
        <fullName evidence="4">DUF4345 domain-containing protein</fullName>
    </recommendedName>
</protein>
<evidence type="ECO:0000256" key="1">
    <source>
        <dbReference type="SAM" id="Phobius"/>
    </source>
</evidence>
<organism evidence="2 3">
    <name type="scientific">Luteimonas notoginsengisoli</name>
    <dbReference type="NCBI Taxonomy" id="1578200"/>
    <lineage>
        <taxon>Bacteria</taxon>
        <taxon>Pseudomonadati</taxon>
        <taxon>Pseudomonadota</taxon>
        <taxon>Gammaproteobacteria</taxon>
        <taxon>Lysobacterales</taxon>
        <taxon>Lysobacteraceae</taxon>
        <taxon>Luteimonas</taxon>
    </lineage>
</organism>
<keyword evidence="3" id="KW-1185">Reference proteome</keyword>
<name>A0ABV7UY47_9GAMM</name>
<sequence length="140" mass="15342">MRLAAQIILFLPMTAGYWYVHSELAVWVQWVPDLFSDRPWRLAGLLLGTVLCGLLAGLIFTGPARLLYLQRALLAGAAMSLGAAAFDAYHMQLAGRLPFTKAALLLDLAVFFSALPLCIFVLSRLRPNNAFKPKPLRGSA</sequence>
<reference evidence="3" key="1">
    <citation type="journal article" date="2019" name="Int. J. Syst. Evol. Microbiol.">
        <title>The Global Catalogue of Microorganisms (GCM) 10K type strain sequencing project: providing services to taxonomists for standard genome sequencing and annotation.</title>
        <authorList>
            <consortium name="The Broad Institute Genomics Platform"/>
            <consortium name="The Broad Institute Genome Sequencing Center for Infectious Disease"/>
            <person name="Wu L."/>
            <person name="Ma J."/>
        </authorList>
    </citation>
    <scope>NUCLEOTIDE SEQUENCE [LARGE SCALE GENOMIC DNA]</scope>
    <source>
        <strain evidence="3">KCTC 42211</strain>
    </source>
</reference>
<feature type="transmembrane region" description="Helical" evidence="1">
    <location>
        <begin position="72"/>
        <end position="90"/>
    </location>
</feature>
<comment type="caution">
    <text evidence="2">The sequence shown here is derived from an EMBL/GenBank/DDBJ whole genome shotgun (WGS) entry which is preliminary data.</text>
</comment>
<feature type="transmembrane region" description="Helical" evidence="1">
    <location>
        <begin position="40"/>
        <end position="60"/>
    </location>
</feature>
<evidence type="ECO:0008006" key="4">
    <source>
        <dbReference type="Google" id="ProtNLM"/>
    </source>
</evidence>
<keyword evidence="1" id="KW-0812">Transmembrane</keyword>
<accession>A0ABV7UY47</accession>
<keyword evidence="1" id="KW-0472">Membrane</keyword>
<keyword evidence="1" id="KW-1133">Transmembrane helix</keyword>
<gene>
    <name evidence="2" type="ORF">ACFOM9_15050</name>
</gene>
<proteinExistence type="predicted"/>
<feature type="transmembrane region" description="Helical" evidence="1">
    <location>
        <begin position="102"/>
        <end position="122"/>
    </location>
</feature>
<dbReference type="Proteomes" id="UP001595724">
    <property type="component" value="Unassembled WGS sequence"/>
</dbReference>